<dbReference type="GO" id="GO:0016746">
    <property type="term" value="F:acyltransferase activity"/>
    <property type="evidence" value="ECO:0007669"/>
    <property type="project" value="InterPro"/>
</dbReference>
<organism evidence="2 3">
    <name type="scientific">Kribbella sandramycini</name>
    <dbReference type="NCBI Taxonomy" id="60450"/>
    <lineage>
        <taxon>Bacteria</taxon>
        <taxon>Bacillati</taxon>
        <taxon>Actinomycetota</taxon>
        <taxon>Actinomycetes</taxon>
        <taxon>Propionibacteriales</taxon>
        <taxon>Kribbellaceae</taxon>
        <taxon>Kribbella</taxon>
    </lineage>
</organism>
<dbReference type="EMBL" id="JABJRC010000005">
    <property type="protein sequence ID" value="NOL42747.1"/>
    <property type="molecule type" value="Genomic_DNA"/>
</dbReference>
<name>A0A7Y4L3F2_9ACTN</name>
<proteinExistence type="predicted"/>
<evidence type="ECO:0000313" key="1">
    <source>
        <dbReference type="EMBL" id="MBB6566598.1"/>
    </source>
</evidence>
<comment type="caution">
    <text evidence="2">The sequence shown here is derived from an EMBL/GenBank/DDBJ whole genome shotgun (WGS) entry which is preliminary data.</text>
</comment>
<sequence>MTSTRRIPSMYVDQVAWLVLESIERVITEPLPEDTGVLVLSTHATRDTMEQLAGMAQNGQISPLRFAGANPGAIAGLPCLRLGLRGPSLLLTSDPERSLPVAQVVARSWLRSGAASRVVLSVHRGDEVRTEVFGASG</sequence>
<keyword evidence="3" id="KW-1185">Reference proteome</keyword>
<evidence type="ECO:0000313" key="4">
    <source>
        <dbReference type="Proteomes" id="UP000553957"/>
    </source>
</evidence>
<dbReference type="Proteomes" id="UP000534306">
    <property type="component" value="Unassembled WGS sequence"/>
</dbReference>
<evidence type="ECO:0000313" key="3">
    <source>
        <dbReference type="Proteomes" id="UP000534306"/>
    </source>
</evidence>
<reference evidence="2 3" key="1">
    <citation type="submission" date="2020-05" db="EMBL/GenBank/DDBJ databases">
        <title>Genome sequence of Kribbella sandramycini ATCC 39419.</title>
        <authorList>
            <person name="Maclea K.S."/>
            <person name="Fair J.L."/>
        </authorList>
    </citation>
    <scope>NUCLEOTIDE SEQUENCE [LARGE SCALE GENOMIC DNA]</scope>
    <source>
        <strain evidence="2 3">ATCC 39419</strain>
    </source>
</reference>
<reference evidence="1 4" key="2">
    <citation type="submission" date="2020-08" db="EMBL/GenBank/DDBJ databases">
        <title>Sequencing the genomes of 1000 actinobacteria strains.</title>
        <authorList>
            <person name="Klenk H.-P."/>
        </authorList>
    </citation>
    <scope>NUCLEOTIDE SEQUENCE [LARGE SCALE GENOMIC DNA]</scope>
    <source>
        <strain evidence="1 4">DSM 15626</strain>
    </source>
</reference>
<evidence type="ECO:0000313" key="2">
    <source>
        <dbReference type="EMBL" id="NOL42747.1"/>
    </source>
</evidence>
<dbReference type="RefSeq" id="WP_171675246.1">
    <property type="nucleotide sequence ID" value="NZ_BAAAGT010000004.1"/>
</dbReference>
<dbReference type="Gene3D" id="3.40.47.10">
    <property type="match status" value="1"/>
</dbReference>
<protein>
    <submittedName>
        <fullName evidence="2">Coronafacic acid synthetase component</fullName>
    </submittedName>
</protein>
<gene>
    <name evidence="1" type="ORF">HNR71_002235</name>
    <name evidence="2" type="ORF">HPO96_21100</name>
</gene>
<dbReference type="AlphaFoldDB" id="A0A7Y4L3F2"/>
<dbReference type="Proteomes" id="UP000553957">
    <property type="component" value="Unassembled WGS sequence"/>
</dbReference>
<dbReference type="EMBL" id="JACHKF010000001">
    <property type="protein sequence ID" value="MBB6566598.1"/>
    <property type="molecule type" value="Genomic_DNA"/>
</dbReference>
<accession>A0A7Y4L3F2</accession>
<dbReference type="InterPro" id="IPR016039">
    <property type="entry name" value="Thiolase-like"/>
</dbReference>